<evidence type="ECO:0000313" key="5">
    <source>
        <dbReference type="EMBL" id="ARU17784.1"/>
    </source>
</evidence>
<dbReference type="Gene3D" id="1.20.120.530">
    <property type="entry name" value="GntR ligand-binding domain-like"/>
    <property type="match status" value="1"/>
</dbReference>
<gene>
    <name evidence="5" type="ORF">A9D14_15600</name>
</gene>
<sequence>MAEREKQKQTLADQLYEILRQRIVSLNMPPRMRFTEREISQETGFGAMPVREALDRLNHDGLVETIPRRGYRVAGLTLKSVDDFFTVWSVVSPLIIQLARERATPKQIESLNTIHQEHLRAVRKARLDPEHWIRMSRQRFDLLAEATRNPQLQAIYRKLSAEMDRIFHSISHHREDIRAIFELGTRFDTAIPSVDDASEFIKISREKIAEVIIEKGFDYSQGS</sequence>
<dbReference type="InterPro" id="IPR011711">
    <property type="entry name" value="GntR_C"/>
</dbReference>
<organism evidence="5 6">
    <name type="scientific">Croceicoccus marinus</name>
    <dbReference type="NCBI Taxonomy" id="450378"/>
    <lineage>
        <taxon>Bacteria</taxon>
        <taxon>Pseudomonadati</taxon>
        <taxon>Pseudomonadota</taxon>
        <taxon>Alphaproteobacteria</taxon>
        <taxon>Sphingomonadales</taxon>
        <taxon>Erythrobacteraceae</taxon>
        <taxon>Croceicoccus</taxon>
    </lineage>
</organism>
<dbReference type="PANTHER" id="PTHR43537:SF5">
    <property type="entry name" value="UXU OPERON TRANSCRIPTIONAL REGULATOR"/>
    <property type="match status" value="1"/>
</dbReference>
<dbReference type="EMBL" id="CP019603">
    <property type="protein sequence ID" value="ARU17784.1"/>
    <property type="molecule type" value="Genomic_DNA"/>
</dbReference>
<dbReference type="InterPro" id="IPR008920">
    <property type="entry name" value="TF_FadR/GntR_C"/>
</dbReference>
<dbReference type="PROSITE" id="PS50949">
    <property type="entry name" value="HTH_GNTR"/>
    <property type="match status" value="1"/>
</dbReference>
<proteinExistence type="predicted"/>
<dbReference type="Gene3D" id="1.10.10.10">
    <property type="entry name" value="Winged helix-like DNA-binding domain superfamily/Winged helix DNA-binding domain"/>
    <property type="match status" value="1"/>
</dbReference>
<accession>A0A1Z1FG55</accession>
<dbReference type="AlphaFoldDB" id="A0A1Z1FG55"/>
<dbReference type="PANTHER" id="PTHR43537">
    <property type="entry name" value="TRANSCRIPTIONAL REGULATOR, GNTR FAMILY"/>
    <property type="match status" value="1"/>
</dbReference>
<name>A0A1Z1FG55_9SPHN</name>
<keyword evidence="5" id="KW-0614">Plasmid</keyword>
<dbReference type="SUPFAM" id="SSF48008">
    <property type="entry name" value="GntR ligand-binding domain-like"/>
    <property type="match status" value="1"/>
</dbReference>
<feature type="domain" description="HTH gntR-type" evidence="4">
    <location>
        <begin position="9"/>
        <end position="76"/>
    </location>
</feature>
<dbReference type="SMART" id="SM00345">
    <property type="entry name" value="HTH_GNTR"/>
    <property type="match status" value="1"/>
</dbReference>
<evidence type="ECO:0000256" key="1">
    <source>
        <dbReference type="ARBA" id="ARBA00023015"/>
    </source>
</evidence>
<keyword evidence="1" id="KW-0805">Transcription regulation</keyword>
<dbReference type="InterPro" id="IPR036390">
    <property type="entry name" value="WH_DNA-bd_sf"/>
</dbReference>
<evidence type="ECO:0000259" key="4">
    <source>
        <dbReference type="PROSITE" id="PS50949"/>
    </source>
</evidence>
<keyword evidence="2" id="KW-0238">DNA-binding</keyword>
<keyword evidence="3" id="KW-0804">Transcription</keyword>
<dbReference type="KEGG" id="cman:A9D14_15600"/>
<protein>
    <recommendedName>
        <fullName evidence="4">HTH gntR-type domain-containing protein</fullName>
    </recommendedName>
</protein>
<dbReference type="SUPFAM" id="SSF46785">
    <property type="entry name" value="Winged helix' DNA-binding domain"/>
    <property type="match status" value="1"/>
</dbReference>
<dbReference type="InterPro" id="IPR036388">
    <property type="entry name" value="WH-like_DNA-bd_sf"/>
</dbReference>
<reference evidence="5 6" key="1">
    <citation type="submission" date="2017-01" db="EMBL/GenBank/DDBJ databases">
        <title>Complete genome sequence of esterase-producing bacterium Croceicoccus marinus E4A9.</title>
        <authorList>
            <person name="Wu Y.-H."/>
            <person name="Cheng H."/>
            <person name="Xu L."/>
            <person name="Huo Y.-Y."/>
            <person name="Wang C.-S."/>
            <person name="Xu X.-W."/>
        </authorList>
    </citation>
    <scope>NUCLEOTIDE SEQUENCE [LARGE SCALE GENOMIC DNA]</scope>
    <source>
        <strain evidence="5 6">E4A9</strain>
        <plasmid evidence="6">Plasmid pcme4a9i</plasmid>
    </source>
</reference>
<evidence type="ECO:0000256" key="2">
    <source>
        <dbReference type="ARBA" id="ARBA00023125"/>
    </source>
</evidence>
<geneLocation type="plasmid" evidence="6">
    <name>pcme4a9i</name>
</geneLocation>
<dbReference type="STRING" id="450378.GCA_001661675_03135"/>
<dbReference type="InterPro" id="IPR000524">
    <property type="entry name" value="Tscrpt_reg_HTH_GntR"/>
</dbReference>
<dbReference type="Pfam" id="PF07729">
    <property type="entry name" value="FCD"/>
    <property type="match status" value="1"/>
</dbReference>
<evidence type="ECO:0000256" key="3">
    <source>
        <dbReference type="ARBA" id="ARBA00023163"/>
    </source>
</evidence>
<dbReference type="Pfam" id="PF00392">
    <property type="entry name" value="GntR"/>
    <property type="match status" value="1"/>
</dbReference>
<evidence type="ECO:0000313" key="6">
    <source>
        <dbReference type="Proteomes" id="UP000195807"/>
    </source>
</evidence>
<dbReference type="GO" id="GO:0003677">
    <property type="term" value="F:DNA binding"/>
    <property type="evidence" value="ECO:0007669"/>
    <property type="project" value="UniProtKB-KW"/>
</dbReference>
<dbReference type="Proteomes" id="UP000195807">
    <property type="component" value="Plasmid pCME4A9I"/>
</dbReference>
<keyword evidence="6" id="KW-1185">Reference proteome</keyword>
<dbReference type="GO" id="GO:0003700">
    <property type="term" value="F:DNA-binding transcription factor activity"/>
    <property type="evidence" value="ECO:0007669"/>
    <property type="project" value="InterPro"/>
</dbReference>
<dbReference type="CDD" id="cd07377">
    <property type="entry name" value="WHTH_GntR"/>
    <property type="match status" value="1"/>
</dbReference>